<reference evidence="6" key="1">
    <citation type="submission" date="2024-02" db="EMBL/GenBank/DDBJ databases">
        <authorList>
            <consortium name="ELIXIR-Norway"/>
            <consortium name="Elixir Norway"/>
        </authorList>
    </citation>
    <scope>NUCLEOTIDE SEQUENCE</scope>
</reference>
<dbReference type="InterPro" id="IPR002068">
    <property type="entry name" value="A-crystallin/Hsp20_dom"/>
</dbReference>
<feature type="region of interest" description="Disordered" evidence="4">
    <location>
        <begin position="55"/>
        <end position="88"/>
    </location>
</feature>
<evidence type="ECO:0000259" key="5">
    <source>
        <dbReference type="PROSITE" id="PS01031"/>
    </source>
</evidence>
<dbReference type="CDD" id="cd06464">
    <property type="entry name" value="ACD_sHsps-like"/>
    <property type="match status" value="1"/>
</dbReference>
<evidence type="ECO:0000256" key="3">
    <source>
        <dbReference type="RuleBase" id="RU003616"/>
    </source>
</evidence>
<evidence type="ECO:0000313" key="6">
    <source>
        <dbReference type="EMBL" id="CAK9219566.1"/>
    </source>
</evidence>
<keyword evidence="1" id="KW-0346">Stress response</keyword>
<evidence type="ECO:0000256" key="1">
    <source>
        <dbReference type="ARBA" id="ARBA00023016"/>
    </source>
</evidence>
<keyword evidence="7" id="KW-1185">Reference proteome</keyword>
<feature type="compositionally biased region" description="Low complexity" evidence="4">
    <location>
        <begin position="56"/>
        <end position="67"/>
    </location>
</feature>
<protein>
    <recommendedName>
        <fullName evidence="5">SHSP domain-containing protein</fullName>
    </recommendedName>
</protein>
<dbReference type="PANTHER" id="PTHR46733">
    <property type="entry name" value="26.5 KDA HEAT SHOCK PROTEIN, MITOCHONDRIAL"/>
    <property type="match status" value="1"/>
</dbReference>
<evidence type="ECO:0000313" key="7">
    <source>
        <dbReference type="Proteomes" id="UP001497512"/>
    </source>
</evidence>
<dbReference type="PANTHER" id="PTHR46733:SF4">
    <property type="entry name" value="HEAT SHOCK PROTEIN 21, CHLOROPLASTIC"/>
    <property type="match status" value="1"/>
</dbReference>
<dbReference type="SUPFAM" id="SSF49764">
    <property type="entry name" value="HSP20-like chaperones"/>
    <property type="match status" value="1"/>
</dbReference>
<evidence type="ECO:0000256" key="4">
    <source>
        <dbReference type="SAM" id="MobiDB-lite"/>
    </source>
</evidence>
<dbReference type="Proteomes" id="UP001497512">
    <property type="component" value="Chromosome 3"/>
</dbReference>
<dbReference type="InterPro" id="IPR044587">
    <property type="entry name" value="HSP21-like"/>
</dbReference>
<comment type="similarity">
    <text evidence="2 3">Belongs to the small heat shock protein (HSP20) family.</text>
</comment>
<dbReference type="InterPro" id="IPR008978">
    <property type="entry name" value="HSP20-like_chaperone"/>
</dbReference>
<proteinExistence type="inferred from homology"/>
<evidence type="ECO:0000256" key="2">
    <source>
        <dbReference type="PROSITE-ProRule" id="PRU00285"/>
    </source>
</evidence>
<name>A0ABP0UDS9_9BRYO</name>
<sequence>MSTTISKLPSAVRAVASSSKLLTSNASLGFPSMQMRAENKFFQPQRLIGTCVRPMATSAARESSSEGSESKLQRREDGVPVSRGRTRRSSDIAPSVADFFDLWDPFFPDRNLREMMNTMKRVFRDPVDYSAPVDQQRTPWDVIEDGEGFKLRVDMPGLSKEEVTVTVEEGTLVIKGEHKADENKEENNLKWSKRSYGTYNTRLTLPKNVRVDQIKAELKNGVLYVSVPKAEEKKDVINVDVA</sequence>
<dbReference type="PROSITE" id="PS01031">
    <property type="entry name" value="SHSP"/>
    <property type="match status" value="1"/>
</dbReference>
<feature type="domain" description="SHSP" evidence="5">
    <location>
        <begin position="131"/>
        <end position="242"/>
    </location>
</feature>
<gene>
    <name evidence="6" type="ORF">CSSPTR1EN2_LOCUS14635</name>
</gene>
<organism evidence="6 7">
    <name type="scientific">Sphagnum troendelagicum</name>
    <dbReference type="NCBI Taxonomy" id="128251"/>
    <lineage>
        <taxon>Eukaryota</taxon>
        <taxon>Viridiplantae</taxon>
        <taxon>Streptophyta</taxon>
        <taxon>Embryophyta</taxon>
        <taxon>Bryophyta</taxon>
        <taxon>Sphagnophytina</taxon>
        <taxon>Sphagnopsida</taxon>
        <taxon>Sphagnales</taxon>
        <taxon>Sphagnaceae</taxon>
        <taxon>Sphagnum</taxon>
    </lineage>
</organism>
<feature type="compositionally biased region" description="Basic and acidic residues" evidence="4">
    <location>
        <begin position="68"/>
        <end position="78"/>
    </location>
</feature>
<dbReference type="EMBL" id="OZ019895">
    <property type="protein sequence ID" value="CAK9219566.1"/>
    <property type="molecule type" value="Genomic_DNA"/>
</dbReference>
<dbReference type="Gene3D" id="2.60.40.790">
    <property type="match status" value="1"/>
</dbReference>
<accession>A0ABP0UDS9</accession>
<dbReference type="Pfam" id="PF00011">
    <property type="entry name" value="HSP20"/>
    <property type="match status" value="1"/>
</dbReference>